<dbReference type="Proteomes" id="UP000228996">
    <property type="component" value="Unassembled WGS sequence"/>
</dbReference>
<name>A0A2M6XCQ7_9BACT</name>
<proteinExistence type="predicted"/>
<sequence>MLLTEADLDKLIAEKQVNLPSITVGKQIIIYLVSFFLPPFGLGWGFKYIRFHDEKVKKVGLIAIILTIVSIILTIWISKSFMNSYSKTINSINGGMGIENLGY</sequence>
<gene>
    <name evidence="2" type="ORF">COT44_03110</name>
</gene>
<protein>
    <submittedName>
        <fullName evidence="2">Uncharacterized protein</fullName>
    </submittedName>
</protein>
<accession>A0A2M6XCQ7</accession>
<comment type="caution">
    <text evidence="2">The sequence shown here is derived from an EMBL/GenBank/DDBJ whole genome shotgun (WGS) entry which is preliminary data.</text>
</comment>
<evidence type="ECO:0000256" key="1">
    <source>
        <dbReference type="SAM" id="Phobius"/>
    </source>
</evidence>
<organism evidence="2 3">
    <name type="scientific">Candidatus Shapirobacteria bacterium CG08_land_8_20_14_0_20_39_18</name>
    <dbReference type="NCBI Taxonomy" id="1974883"/>
    <lineage>
        <taxon>Bacteria</taxon>
        <taxon>Candidatus Shapironibacteriota</taxon>
    </lineage>
</organism>
<dbReference type="EMBL" id="PEYO01000017">
    <property type="protein sequence ID" value="PIU03407.1"/>
    <property type="molecule type" value="Genomic_DNA"/>
</dbReference>
<feature type="transmembrane region" description="Helical" evidence="1">
    <location>
        <begin position="58"/>
        <end position="77"/>
    </location>
</feature>
<evidence type="ECO:0000313" key="2">
    <source>
        <dbReference type="EMBL" id="PIU03407.1"/>
    </source>
</evidence>
<keyword evidence="1" id="KW-0812">Transmembrane</keyword>
<keyword evidence="1" id="KW-1133">Transmembrane helix</keyword>
<evidence type="ECO:0000313" key="3">
    <source>
        <dbReference type="Proteomes" id="UP000228996"/>
    </source>
</evidence>
<keyword evidence="1" id="KW-0472">Membrane</keyword>
<dbReference type="AlphaFoldDB" id="A0A2M6XCQ7"/>
<reference evidence="3" key="1">
    <citation type="submission" date="2017-09" db="EMBL/GenBank/DDBJ databases">
        <title>Depth-based differentiation of microbial function through sediment-hosted aquifers and enrichment of novel symbionts in the deep terrestrial subsurface.</title>
        <authorList>
            <person name="Probst A.J."/>
            <person name="Ladd B."/>
            <person name="Jarett J.K."/>
            <person name="Geller-Mcgrath D.E."/>
            <person name="Sieber C.M.K."/>
            <person name="Emerson J.B."/>
            <person name="Anantharaman K."/>
            <person name="Thomas B.C."/>
            <person name="Malmstrom R."/>
            <person name="Stieglmeier M."/>
            <person name="Klingl A."/>
            <person name="Woyke T."/>
            <person name="Ryan C.M."/>
            <person name="Banfield J.F."/>
        </authorList>
    </citation>
    <scope>NUCLEOTIDE SEQUENCE [LARGE SCALE GENOMIC DNA]</scope>
</reference>
<feature type="transmembrane region" description="Helical" evidence="1">
    <location>
        <begin position="28"/>
        <end position="46"/>
    </location>
</feature>